<dbReference type="Pfam" id="PF00005">
    <property type="entry name" value="ABC_tran"/>
    <property type="match status" value="2"/>
</dbReference>
<dbReference type="PROSITE" id="PS50893">
    <property type="entry name" value="ABC_TRANSPORTER_2"/>
    <property type="match status" value="2"/>
</dbReference>
<keyword evidence="6" id="KW-1185">Reference proteome</keyword>
<feature type="domain" description="ABC transporter" evidence="4">
    <location>
        <begin position="1"/>
        <end position="228"/>
    </location>
</feature>
<dbReference type="Gene3D" id="3.40.50.300">
    <property type="entry name" value="P-loop containing nucleotide triphosphate hydrolases"/>
    <property type="match status" value="2"/>
</dbReference>
<name>A0A9X3CHU0_9VIBR</name>
<dbReference type="InterPro" id="IPR003439">
    <property type="entry name" value="ABC_transporter-like_ATP-bd"/>
</dbReference>
<dbReference type="SUPFAM" id="SSF52540">
    <property type="entry name" value="P-loop containing nucleoside triphosphate hydrolases"/>
    <property type="match status" value="2"/>
</dbReference>
<dbReference type="Proteomes" id="UP001155586">
    <property type="component" value="Unassembled WGS sequence"/>
</dbReference>
<comment type="caution">
    <text evidence="5">The sequence shown here is derived from an EMBL/GenBank/DDBJ whole genome shotgun (WGS) entry which is preliminary data.</text>
</comment>
<dbReference type="GO" id="GO:0043190">
    <property type="term" value="C:ATP-binding cassette (ABC) transporter complex"/>
    <property type="evidence" value="ECO:0007669"/>
    <property type="project" value="TreeGrafter"/>
</dbReference>
<proteinExistence type="predicted"/>
<evidence type="ECO:0000256" key="1">
    <source>
        <dbReference type="ARBA" id="ARBA00022448"/>
    </source>
</evidence>
<dbReference type="InterPro" id="IPR027417">
    <property type="entry name" value="P-loop_NTPase"/>
</dbReference>
<evidence type="ECO:0000313" key="5">
    <source>
        <dbReference type="EMBL" id="MCW8335045.1"/>
    </source>
</evidence>
<keyword evidence="3 5" id="KW-0067">ATP-binding</keyword>
<dbReference type="PANTHER" id="PTHR43553">
    <property type="entry name" value="HEAVY METAL TRANSPORTER"/>
    <property type="match status" value="1"/>
</dbReference>
<evidence type="ECO:0000313" key="6">
    <source>
        <dbReference type="Proteomes" id="UP001155586"/>
    </source>
</evidence>
<evidence type="ECO:0000259" key="4">
    <source>
        <dbReference type="PROSITE" id="PS50893"/>
    </source>
</evidence>
<dbReference type="AlphaFoldDB" id="A0A9X3CHU0"/>
<dbReference type="GO" id="GO:0016887">
    <property type="term" value="F:ATP hydrolysis activity"/>
    <property type="evidence" value="ECO:0007669"/>
    <property type="project" value="InterPro"/>
</dbReference>
<dbReference type="GO" id="GO:0005524">
    <property type="term" value="F:ATP binding"/>
    <property type="evidence" value="ECO:0007669"/>
    <property type="project" value="UniProtKB-KW"/>
</dbReference>
<dbReference type="SMART" id="SM00382">
    <property type="entry name" value="AAA"/>
    <property type="match status" value="2"/>
</dbReference>
<sequence>MQVKKLKYKQGIAELSISDCHIERGQHWGIFSSHSQCSALIVRMLSGELQPTSGDISGLPERIACVSLELQQSLLEEQLAKDETDFQDSIDYGSTVEQLILEMGCTESELNDVIEKTDLNTLRQRHFKQLSTGETRRVMLARALVTKPQLLILDEPYAGLDVAHRAALSELLNLCAQQMQLLVITSREDELPSCINHVALFDHRSLTQQMTLEEWHNHPIKQHIQKLSQQKGGSVFELLESYHQQQDVPNPLIDMRNVKVEYLDGLIFKDLTWQVLQGQHWQVRGPNGCGKSTLLGLIMGDHPQCYCNDITVLGMKRGSGESIWDVKRQIGIVSSALHLQYRVGCSALDVLLSGFFDSIGLYEQPSKKQVQQAQHWLDALEMRSLEKESFRALDYGQQRLLLIGRALIKQPALLILDEPYQGLDFINRKLVHCALNRIAQANLSQLLYVTHYQEDALGAIDNFIDFVPDSEGHRIEITK</sequence>
<dbReference type="InterPro" id="IPR003593">
    <property type="entry name" value="AAA+_ATPase"/>
</dbReference>
<organism evidence="5 6">
    <name type="scientific">Vibrio paucivorans</name>
    <dbReference type="NCBI Taxonomy" id="2829489"/>
    <lineage>
        <taxon>Bacteria</taxon>
        <taxon>Pseudomonadati</taxon>
        <taxon>Pseudomonadota</taxon>
        <taxon>Gammaproteobacteria</taxon>
        <taxon>Vibrionales</taxon>
        <taxon>Vibrionaceae</taxon>
        <taxon>Vibrio</taxon>
    </lineage>
</organism>
<gene>
    <name evidence="5" type="ORF">MD483_14590</name>
</gene>
<dbReference type="EMBL" id="JAKRRX010000089">
    <property type="protein sequence ID" value="MCW8335045.1"/>
    <property type="molecule type" value="Genomic_DNA"/>
</dbReference>
<protein>
    <submittedName>
        <fullName evidence="5">ATP-binding cassette domain-containing protein</fullName>
    </submittedName>
</protein>
<feature type="domain" description="ABC transporter" evidence="4">
    <location>
        <begin position="253"/>
        <end position="479"/>
    </location>
</feature>
<accession>A0A9X3CHU0</accession>
<keyword evidence="1" id="KW-0813">Transport</keyword>
<dbReference type="FunFam" id="3.40.50.300:FF:000866">
    <property type="entry name" value="Molybdate ABC transporter ATP-binding protein ModF"/>
    <property type="match status" value="1"/>
</dbReference>
<dbReference type="InterPro" id="IPR050095">
    <property type="entry name" value="ECF_ABC_transporter_ATP-bd"/>
</dbReference>
<keyword evidence="2" id="KW-0547">Nucleotide-binding</keyword>
<reference evidence="5" key="1">
    <citation type="submission" date="2022-02" db="EMBL/GenBank/DDBJ databases">
        <title>Vibrio sp. nov., a new bacterium isolated from Bohai sea, China.</title>
        <authorList>
            <person name="Yuan Y."/>
        </authorList>
    </citation>
    <scope>NUCLEOTIDE SEQUENCE</scope>
    <source>
        <strain evidence="5">DBSS07</strain>
    </source>
</reference>
<dbReference type="GO" id="GO:0042626">
    <property type="term" value="F:ATPase-coupled transmembrane transporter activity"/>
    <property type="evidence" value="ECO:0007669"/>
    <property type="project" value="TreeGrafter"/>
</dbReference>
<evidence type="ECO:0000256" key="3">
    <source>
        <dbReference type="ARBA" id="ARBA00022840"/>
    </source>
</evidence>
<dbReference type="PANTHER" id="PTHR43553:SF3">
    <property type="entry name" value="ABC TRANSPORTER ATP-BINDING PROTEIN MODF"/>
    <property type="match status" value="1"/>
</dbReference>
<evidence type="ECO:0000256" key="2">
    <source>
        <dbReference type="ARBA" id="ARBA00022741"/>
    </source>
</evidence>
<dbReference type="RefSeq" id="WP_265688324.1">
    <property type="nucleotide sequence ID" value="NZ_JAKRRX010000089.1"/>
</dbReference>